<evidence type="ECO:0000313" key="3">
    <source>
        <dbReference type="Proteomes" id="UP000694558"/>
    </source>
</evidence>
<evidence type="ECO:0008006" key="4">
    <source>
        <dbReference type="Google" id="ProtNLM"/>
    </source>
</evidence>
<gene>
    <name evidence="2" type="primary">LOC118284128</name>
</gene>
<organism evidence="2 3">
    <name type="scientific">Scophthalmus maximus</name>
    <name type="common">Turbot</name>
    <name type="synonym">Psetta maxima</name>
    <dbReference type="NCBI Taxonomy" id="52904"/>
    <lineage>
        <taxon>Eukaryota</taxon>
        <taxon>Metazoa</taxon>
        <taxon>Chordata</taxon>
        <taxon>Craniata</taxon>
        <taxon>Vertebrata</taxon>
        <taxon>Euteleostomi</taxon>
        <taxon>Actinopterygii</taxon>
        <taxon>Neopterygii</taxon>
        <taxon>Teleostei</taxon>
        <taxon>Neoteleostei</taxon>
        <taxon>Acanthomorphata</taxon>
        <taxon>Carangaria</taxon>
        <taxon>Pleuronectiformes</taxon>
        <taxon>Pleuronectoidei</taxon>
        <taxon>Scophthalmidae</taxon>
        <taxon>Scophthalmus</taxon>
    </lineage>
</organism>
<dbReference type="InterPro" id="IPR006917">
    <property type="entry name" value="SOUL_heme-bd"/>
</dbReference>
<dbReference type="PANTHER" id="PTHR11220:SF69">
    <property type="entry name" value="HEME-BINDING PROTEIN 2"/>
    <property type="match status" value="1"/>
</dbReference>
<dbReference type="InterPro" id="IPR011256">
    <property type="entry name" value="Reg_factor_effector_dom_sf"/>
</dbReference>
<sequence>VRSECLWSVLQDGQHLSVVVALVLVSLCKGWPAPNFCHQKPCPEYQLVGDFEERRYVDIDLITTTVDDQTPAALMAARSRLESYRQSYEIPSDTWPGMITVTEGEGDPHLSYSWFLPPGTARTNSTDPSVAVQTRPGATVYVRVFGELPSIESGRKNAALLRAALGQAGKAFDQHTYTGAGYDGYFSLWHHNEIWISAA</sequence>
<name>A0A8D3B5K6_SCOMX</name>
<dbReference type="GO" id="GO:0020037">
    <property type="term" value="F:heme binding"/>
    <property type="evidence" value="ECO:0007669"/>
    <property type="project" value="TreeGrafter"/>
</dbReference>
<dbReference type="AlphaFoldDB" id="A0A8D3B5K6"/>
<dbReference type="PANTHER" id="PTHR11220">
    <property type="entry name" value="HEME-BINDING PROTEIN-RELATED"/>
    <property type="match status" value="1"/>
</dbReference>
<dbReference type="GeneTree" id="ENSGT00940000170402"/>
<dbReference type="Ensembl" id="ENSSMAT00000029204.2">
    <property type="protein sequence ID" value="ENSSMAP00000028843.2"/>
    <property type="gene ID" value="ENSSMAG00000017663.2"/>
</dbReference>
<dbReference type="Pfam" id="PF04832">
    <property type="entry name" value="SOUL"/>
    <property type="match status" value="1"/>
</dbReference>
<dbReference type="GO" id="GO:0005737">
    <property type="term" value="C:cytoplasm"/>
    <property type="evidence" value="ECO:0007669"/>
    <property type="project" value="TreeGrafter"/>
</dbReference>
<comment type="similarity">
    <text evidence="1">Belongs to the HEBP family.</text>
</comment>
<dbReference type="Gene3D" id="3.20.80.10">
    <property type="entry name" value="Regulatory factor, effector binding domain"/>
    <property type="match status" value="1"/>
</dbReference>
<dbReference type="Proteomes" id="UP000694558">
    <property type="component" value="Chromosome 15"/>
</dbReference>
<reference evidence="2" key="2">
    <citation type="submission" date="2025-08" db="UniProtKB">
        <authorList>
            <consortium name="Ensembl"/>
        </authorList>
    </citation>
    <scope>IDENTIFICATION</scope>
</reference>
<accession>A0A8D3B5K6</accession>
<evidence type="ECO:0000313" key="2">
    <source>
        <dbReference type="Ensembl" id="ENSSMAP00000028843.2"/>
    </source>
</evidence>
<proteinExistence type="inferred from homology"/>
<reference evidence="2" key="1">
    <citation type="submission" date="2023-05" db="EMBL/GenBank/DDBJ databases">
        <title>High-quality long-read genome of Scophthalmus maximus.</title>
        <authorList>
            <person name="Lien S."/>
            <person name="Martinez P."/>
        </authorList>
    </citation>
    <scope>NUCLEOTIDE SEQUENCE [LARGE SCALE GENOMIC DNA]</scope>
</reference>
<evidence type="ECO:0000256" key="1">
    <source>
        <dbReference type="ARBA" id="ARBA00009817"/>
    </source>
</evidence>
<protein>
    <recommendedName>
        <fullName evidence="4">Heme-binding protein 2-like</fullName>
    </recommendedName>
</protein>
<dbReference type="SUPFAM" id="SSF55136">
    <property type="entry name" value="Probable bacterial effector-binding domain"/>
    <property type="match status" value="1"/>
</dbReference>